<dbReference type="InParanoid" id="B7QJX2"/>
<dbReference type="PaxDb" id="6945-B7QJX2"/>
<dbReference type="Proteomes" id="UP000001555">
    <property type="component" value="Unassembled WGS sequence"/>
</dbReference>
<evidence type="ECO:0000256" key="1">
    <source>
        <dbReference type="SAM" id="MobiDB-lite"/>
    </source>
</evidence>
<feature type="compositionally biased region" description="Basic and acidic residues" evidence="1">
    <location>
        <begin position="10"/>
        <end position="23"/>
    </location>
</feature>
<dbReference type="VEuPathDB" id="VectorBase:ISCW014337"/>
<accession>B7QJX2</accession>
<evidence type="ECO:0000313" key="2">
    <source>
        <dbReference type="EMBL" id="EEC19144.1"/>
    </source>
</evidence>
<keyword evidence="4" id="KW-1185">Reference proteome</keyword>
<dbReference type="EMBL" id="ABJB010582182">
    <property type="status" value="NOT_ANNOTATED_CDS"/>
    <property type="molecule type" value="Genomic_DNA"/>
</dbReference>
<dbReference type="AlphaFoldDB" id="B7QJX2"/>
<name>B7QJX2_IXOSC</name>
<dbReference type="HOGENOM" id="CLU_1837316_0_0_1"/>
<protein>
    <submittedName>
        <fullName evidence="2 3">Uncharacterized protein</fullName>
    </submittedName>
</protein>
<feature type="region of interest" description="Disordered" evidence="1">
    <location>
        <begin position="1"/>
        <end position="140"/>
    </location>
</feature>
<evidence type="ECO:0000313" key="3">
    <source>
        <dbReference type="EnsemblMetazoa" id="ISCW014337-PA"/>
    </source>
</evidence>
<reference evidence="3" key="2">
    <citation type="submission" date="2020-05" db="UniProtKB">
        <authorList>
            <consortium name="EnsemblMetazoa"/>
        </authorList>
    </citation>
    <scope>IDENTIFICATION</scope>
    <source>
        <strain evidence="3">wikel</strain>
    </source>
</reference>
<gene>
    <name evidence="2" type="ORF">IscW_ISCW014337</name>
</gene>
<feature type="compositionally biased region" description="Low complexity" evidence="1">
    <location>
        <begin position="116"/>
        <end position="129"/>
    </location>
</feature>
<dbReference type="EMBL" id="DS954979">
    <property type="protein sequence ID" value="EEC19144.1"/>
    <property type="molecule type" value="Genomic_DNA"/>
</dbReference>
<sequence>MIPPKVPRSPGRERHTRGREAKSRSPSHGRHHDDAAGERGAAVNADVEPSGGQRRVPVGAPATALHAHGNEEKGAGRRPPSSPRRPRCMQRPLATTPRPGMPGMRASDTSVRHVKALSSAEGAASSATSERMLAGRLPRG</sequence>
<evidence type="ECO:0000313" key="4">
    <source>
        <dbReference type="Proteomes" id="UP000001555"/>
    </source>
</evidence>
<organism>
    <name type="scientific">Ixodes scapularis</name>
    <name type="common">Black-legged tick</name>
    <name type="synonym">Deer tick</name>
    <dbReference type="NCBI Taxonomy" id="6945"/>
    <lineage>
        <taxon>Eukaryota</taxon>
        <taxon>Metazoa</taxon>
        <taxon>Ecdysozoa</taxon>
        <taxon>Arthropoda</taxon>
        <taxon>Chelicerata</taxon>
        <taxon>Arachnida</taxon>
        <taxon>Acari</taxon>
        <taxon>Parasitiformes</taxon>
        <taxon>Ixodida</taxon>
        <taxon>Ixodoidea</taxon>
        <taxon>Ixodidae</taxon>
        <taxon>Ixodinae</taxon>
        <taxon>Ixodes</taxon>
    </lineage>
</organism>
<dbReference type="VEuPathDB" id="VectorBase:ISCI014337"/>
<proteinExistence type="predicted"/>
<reference evidence="2 4" key="1">
    <citation type="submission" date="2008-03" db="EMBL/GenBank/DDBJ databases">
        <title>Annotation of Ixodes scapularis.</title>
        <authorList>
            <consortium name="Ixodes scapularis Genome Project Consortium"/>
            <person name="Caler E."/>
            <person name="Hannick L.I."/>
            <person name="Bidwell S."/>
            <person name="Joardar V."/>
            <person name="Thiagarajan M."/>
            <person name="Amedeo P."/>
            <person name="Galinsky K.J."/>
            <person name="Schobel S."/>
            <person name="Inman J."/>
            <person name="Hostetler J."/>
            <person name="Miller J."/>
            <person name="Hammond M."/>
            <person name="Megy K."/>
            <person name="Lawson D."/>
            <person name="Kodira C."/>
            <person name="Sutton G."/>
            <person name="Meyer J."/>
            <person name="Hill C.A."/>
            <person name="Birren B."/>
            <person name="Nene V."/>
            <person name="Collins F."/>
            <person name="Alarcon-Chaidez F."/>
            <person name="Wikel S."/>
            <person name="Strausberg R."/>
        </authorList>
    </citation>
    <scope>NUCLEOTIDE SEQUENCE [LARGE SCALE GENOMIC DNA]</scope>
    <source>
        <strain evidence="4">Wikel</strain>
        <strain evidence="2">Wikel colony</strain>
    </source>
</reference>
<dbReference type="EnsemblMetazoa" id="ISCW014337-RA">
    <property type="protein sequence ID" value="ISCW014337-PA"/>
    <property type="gene ID" value="ISCW014337"/>
</dbReference>